<proteinExistence type="predicted"/>
<evidence type="ECO:0000256" key="1">
    <source>
        <dbReference type="SAM" id="MobiDB-lite"/>
    </source>
</evidence>
<evidence type="ECO:0000313" key="2">
    <source>
        <dbReference type="EMBL" id="MBD2722762.1"/>
    </source>
</evidence>
<evidence type="ECO:0008006" key="4">
    <source>
        <dbReference type="Google" id="ProtNLM"/>
    </source>
</evidence>
<reference evidence="2 3" key="1">
    <citation type="submission" date="2020-09" db="EMBL/GenBank/DDBJ databases">
        <authorList>
            <person name="Kim M.K."/>
        </authorList>
    </citation>
    <scope>NUCLEOTIDE SEQUENCE [LARGE SCALE GENOMIC DNA]</scope>
    <source>
        <strain evidence="2 3">BT189</strain>
    </source>
</reference>
<gene>
    <name evidence="2" type="ORF">IC234_11575</name>
</gene>
<evidence type="ECO:0000313" key="3">
    <source>
        <dbReference type="Proteomes" id="UP000606003"/>
    </source>
</evidence>
<dbReference type="Proteomes" id="UP000606003">
    <property type="component" value="Unassembled WGS sequence"/>
</dbReference>
<feature type="non-terminal residue" evidence="2">
    <location>
        <position position="1"/>
    </location>
</feature>
<protein>
    <recommendedName>
        <fullName evidence="4">RNA-binding protein</fullName>
    </recommendedName>
</protein>
<name>A0ABR8JW48_9BACT</name>
<organism evidence="2 3">
    <name type="scientific">Hymenobacter armeniacus</name>
    <dbReference type="NCBI Taxonomy" id="2771358"/>
    <lineage>
        <taxon>Bacteria</taxon>
        <taxon>Pseudomonadati</taxon>
        <taxon>Bacteroidota</taxon>
        <taxon>Cytophagia</taxon>
        <taxon>Cytophagales</taxon>
        <taxon>Hymenobacteraceae</taxon>
        <taxon>Hymenobacter</taxon>
    </lineage>
</organism>
<keyword evidence="3" id="KW-1185">Reference proteome</keyword>
<feature type="compositionally biased region" description="Basic and acidic residues" evidence="1">
    <location>
        <begin position="33"/>
        <end position="44"/>
    </location>
</feature>
<dbReference type="EMBL" id="JACXAC010000003">
    <property type="protein sequence ID" value="MBD2722762.1"/>
    <property type="molecule type" value="Genomic_DNA"/>
</dbReference>
<sequence length="53" mass="5428">RSRPAAPAREGQSDTARRFGSGGARVNVGGNREGGDLGGRRRGDAGGTRRGSF</sequence>
<accession>A0ABR8JW48</accession>
<feature type="region of interest" description="Disordered" evidence="1">
    <location>
        <begin position="1"/>
        <end position="53"/>
    </location>
</feature>
<comment type="caution">
    <text evidence="2">The sequence shown here is derived from an EMBL/GenBank/DDBJ whole genome shotgun (WGS) entry which is preliminary data.</text>
</comment>